<evidence type="ECO:0000313" key="2">
    <source>
        <dbReference type="EMBL" id="KAK4101139.1"/>
    </source>
</evidence>
<name>A0AAN6Q050_9PEZI</name>
<dbReference type="EMBL" id="MU863636">
    <property type="protein sequence ID" value="KAK4101139.1"/>
    <property type="molecule type" value="Genomic_DNA"/>
</dbReference>
<dbReference type="Proteomes" id="UP001305647">
    <property type="component" value="Unassembled WGS sequence"/>
</dbReference>
<protein>
    <submittedName>
        <fullName evidence="2">Uncharacterized protein</fullName>
    </submittedName>
</protein>
<dbReference type="AlphaFoldDB" id="A0AAN6Q050"/>
<gene>
    <name evidence="2" type="ORF">N658DRAFT_496437</name>
</gene>
<feature type="compositionally biased region" description="Polar residues" evidence="1">
    <location>
        <begin position="49"/>
        <end position="72"/>
    </location>
</feature>
<reference evidence="2" key="2">
    <citation type="submission" date="2023-05" db="EMBL/GenBank/DDBJ databases">
        <authorList>
            <consortium name="Lawrence Berkeley National Laboratory"/>
            <person name="Steindorff A."/>
            <person name="Hensen N."/>
            <person name="Bonometti L."/>
            <person name="Westerberg I."/>
            <person name="Brannstrom I.O."/>
            <person name="Guillou S."/>
            <person name="Cros-Aarteil S."/>
            <person name="Calhoun S."/>
            <person name="Haridas S."/>
            <person name="Kuo A."/>
            <person name="Mondo S."/>
            <person name="Pangilinan J."/>
            <person name="Riley R."/>
            <person name="Labutti K."/>
            <person name="Andreopoulos B."/>
            <person name="Lipzen A."/>
            <person name="Chen C."/>
            <person name="Yanf M."/>
            <person name="Daum C."/>
            <person name="Ng V."/>
            <person name="Clum A."/>
            <person name="Ohm R."/>
            <person name="Martin F."/>
            <person name="Silar P."/>
            <person name="Natvig D."/>
            <person name="Lalanne C."/>
            <person name="Gautier V."/>
            <person name="Ament-Velasquez S.L."/>
            <person name="Kruys A."/>
            <person name="Hutchinson M.I."/>
            <person name="Powell A.J."/>
            <person name="Barry K."/>
            <person name="Miller A.N."/>
            <person name="Grigoriev I.V."/>
            <person name="Debuchy R."/>
            <person name="Gladieux P."/>
            <person name="Thoren M.H."/>
            <person name="Johannesson H."/>
        </authorList>
    </citation>
    <scope>NUCLEOTIDE SEQUENCE</scope>
    <source>
        <strain evidence="2">CBS 757.83</strain>
    </source>
</reference>
<reference evidence="2" key="1">
    <citation type="journal article" date="2023" name="Mol. Phylogenet. Evol.">
        <title>Genome-scale phylogeny and comparative genomics of the fungal order Sordariales.</title>
        <authorList>
            <person name="Hensen N."/>
            <person name="Bonometti L."/>
            <person name="Westerberg I."/>
            <person name="Brannstrom I.O."/>
            <person name="Guillou S."/>
            <person name="Cros-Aarteil S."/>
            <person name="Calhoun S."/>
            <person name="Haridas S."/>
            <person name="Kuo A."/>
            <person name="Mondo S."/>
            <person name="Pangilinan J."/>
            <person name="Riley R."/>
            <person name="LaButti K."/>
            <person name="Andreopoulos B."/>
            <person name="Lipzen A."/>
            <person name="Chen C."/>
            <person name="Yan M."/>
            <person name="Daum C."/>
            <person name="Ng V."/>
            <person name="Clum A."/>
            <person name="Steindorff A."/>
            <person name="Ohm R.A."/>
            <person name="Martin F."/>
            <person name="Silar P."/>
            <person name="Natvig D.O."/>
            <person name="Lalanne C."/>
            <person name="Gautier V."/>
            <person name="Ament-Velasquez S.L."/>
            <person name="Kruys A."/>
            <person name="Hutchinson M.I."/>
            <person name="Powell A.J."/>
            <person name="Barry K."/>
            <person name="Miller A.N."/>
            <person name="Grigoriev I.V."/>
            <person name="Debuchy R."/>
            <person name="Gladieux P."/>
            <person name="Hiltunen Thoren M."/>
            <person name="Johannesson H."/>
        </authorList>
    </citation>
    <scope>NUCLEOTIDE SEQUENCE</scope>
    <source>
        <strain evidence="2">CBS 757.83</strain>
    </source>
</reference>
<comment type="caution">
    <text evidence="2">The sequence shown here is derived from an EMBL/GenBank/DDBJ whole genome shotgun (WGS) entry which is preliminary data.</text>
</comment>
<evidence type="ECO:0000256" key="1">
    <source>
        <dbReference type="SAM" id="MobiDB-lite"/>
    </source>
</evidence>
<sequence length="80" mass="8290">MGQRTLYTSQPMTVANTLSQAQPSLTTGPIFLTPPTRVTSPTPLPVSHGASSSNFAACQAGSTTPVQSTWLSRKTEAPGS</sequence>
<organism evidence="2 3">
    <name type="scientific">Parathielavia hyrcaniae</name>
    <dbReference type="NCBI Taxonomy" id="113614"/>
    <lineage>
        <taxon>Eukaryota</taxon>
        <taxon>Fungi</taxon>
        <taxon>Dikarya</taxon>
        <taxon>Ascomycota</taxon>
        <taxon>Pezizomycotina</taxon>
        <taxon>Sordariomycetes</taxon>
        <taxon>Sordariomycetidae</taxon>
        <taxon>Sordariales</taxon>
        <taxon>Chaetomiaceae</taxon>
        <taxon>Parathielavia</taxon>
    </lineage>
</organism>
<accession>A0AAN6Q050</accession>
<keyword evidence="3" id="KW-1185">Reference proteome</keyword>
<proteinExistence type="predicted"/>
<evidence type="ECO:0000313" key="3">
    <source>
        <dbReference type="Proteomes" id="UP001305647"/>
    </source>
</evidence>
<feature type="region of interest" description="Disordered" evidence="1">
    <location>
        <begin position="20"/>
        <end position="80"/>
    </location>
</feature>